<proteinExistence type="predicted"/>
<dbReference type="STRING" id="418495.SAMN05216215_10189"/>
<dbReference type="SFLD" id="SFLDG01129">
    <property type="entry name" value="C1.5:_HAD__Beta-PGM__Phosphata"/>
    <property type="match status" value="1"/>
</dbReference>
<dbReference type="InterPro" id="IPR006439">
    <property type="entry name" value="HAD-SF_hydro_IA"/>
</dbReference>
<dbReference type="PANTHER" id="PTHR43316">
    <property type="entry name" value="HYDROLASE, HALOACID DELAHOGENASE-RELATED"/>
    <property type="match status" value="1"/>
</dbReference>
<dbReference type="Proteomes" id="UP000199529">
    <property type="component" value="Unassembled WGS sequence"/>
</dbReference>
<dbReference type="Gene3D" id="3.40.50.1000">
    <property type="entry name" value="HAD superfamily/HAD-like"/>
    <property type="match status" value="1"/>
</dbReference>
<keyword evidence="3" id="KW-1185">Reference proteome</keyword>
<evidence type="ECO:0000313" key="2">
    <source>
        <dbReference type="EMBL" id="SDX97206.1"/>
    </source>
</evidence>
<dbReference type="Pfam" id="PF00702">
    <property type="entry name" value="Hydrolase"/>
    <property type="match status" value="1"/>
</dbReference>
<dbReference type="AlphaFoldDB" id="A0A1H3G1W0"/>
<dbReference type="InterPro" id="IPR051540">
    <property type="entry name" value="S-2-haloacid_dehalogenase"/>
</dbReference>
<dbReference type="RefSeq" id="WP_093267443.1">
    <property type="nucleotide sequence ID" value="NZ_FNOK01000018.1"/>
</dbReference>
<gene>
    <name evidence="2" type="ORF">SAMN05216215_10189</name>
</gene>
<evidence type="ECO:0000313" key="3">
    <source>
        <dbReference type="Proteomes" id="UP000199529"/>
    </source>
</evidence>
<dbReference type="InterPro" id="IPR036412">
    <property type="entry name" value="HAD-like_sf"/>
</dbReference>
<dbReference type="PRINTS" id="PR00413">
    <property type="entry name" value="HADHALOGNASE"/>
</dbReference>
<keyword evidence="1 2" id="KW-0378">Hydrolase</keyword>
<sequence>MDAVAFDLFGTLVTAPTPQERTRAASRLAAVIGCGTATVDQYFRNTWHARHNGTLPTLRDLATHLVHAVDGPDEVIGPVADRLRVLGQARLLPAPSVVYALQSLRSKGLRVGVLSDASAEIAAAWPKSPLAALVDTAVFSCAAGALKPDPRLYRRILDELGVPAHRTLYVGDGGGDELQGALAAGMAAVAVRRRGTADALAFGDTDWHGPVLDAVERVPPYLTEQK</sequence>
<accession>A0A1H3G1W0</accession>
<dbReference type="InterPro" id="IPR023214">
    <property type="entry name" value="HAD_sf"/>
</dbReference>
<dbReference type="SUPFAM" id="SSF56784">
    <property type="entry name" value="HAD-like"/>
    <property type="match status" value="1"/>
</dbReference>
<reference evidence="3" key="1">
    <citation type="submission" date="2016-10" db="EMBL/GenBank/DDBJ databases">
        <authorList>
            <person name="Varghese N."/>
            <person name="Submissions S."/>
        </authorList>
    </citation>
    <scope>NUCLEOTIDE SEQUENCE [LARGE SCALE GENOMIC DNA]</scope>
    <source>
        <strain evidence="3">CGMCC 4.3530</strain>
    </source>
</reference>
<organism evidence="2 3">
    <name type="scientific">Saccharopolyspora shandongensis</name>
    <dbReference type="NCBI Taxonomy" id="418495"/>
    <lineage>
        <taxon>Bacteria</taxon>
        <taxon>Bacillati</taxon>
        <taxon>Actinomycetota</taxon>
        <taxon>Actinomycetes</taxon>
        <taxon>Pseudonocardiales</taxon>
        <taxon>Pseudonocardiaceae</taxon>
        <taxon>Saccharopolyspora</taxon>
    </lineage>
</organism>
<dbReference type="SFLD" id="SFLDS00003">
    <property type="entry name" value="Haloacid_Dehalogenase"/>
    <property type="match status" value="1"/>
</dbReference>
<name>A0A1H3G1W0_9PSEU</name>
<dbReference type="OrthoDB" id="3680851at2"/>
<dbReference type="PANTHER" id="PTHR43316:SF3">
    <property type="entry name" value="HALOACID DEHALOGENASE, TYPE II (AFU_ORTHOLOGUE AFUA_2G07750)-RELATED"/>
    <property type="match status" value="1"/>
</dbReference>
<protein>
    <submittedName>
        <fullName evidence="2">Putative hydrolase of the HAD superfamily</fullName>
    </submittedName>
</protein>
<evidence type="ECO:0000256" key="1">
    <source>
        <dbReference type="ARBA" id="ARBA00022801"/>
    </source>
</evidence>
<dbReference type="EMBL" id="FNOK01000018">
    <property type="protein sequence ID" value="SDX97206.1"/>
    <property type="molecule type" value="Genomic_DNA"/>
</dbReference>
<dbReference type="GO" id="GO:0016787">
    <property type="term" value="F:hydrolase activity"/>
    <property type="evidence" value="ECO:0007669"/>
    <property type="project" value="UniProtKB-KW"/>
</dbReference>